<dbReference type="SMART" id="SM00421">
    <property type="entry name" value="HTH_LUXR"/>
    <property type="match status" value="1"/>
</dbReference>
<dbReference type="GO" id="GO:0016020">
    <property type="term" value="C:membrane"/>
    <property type="evidence" value="ECO:0007669"/>
    <property type="project" value="TreeGrafter"/>
</dbReference>
<dbReference type="PANTHER" id="PTHR43798">
    <property type="entry name" value="MONOACYLGLYCEROL LIPASE"/>
    <property type="match status" value="1"/>
</dbReference>
<evidence type="ECO:0000256" key="1">
    <source>
        <dbReference type="ARBA" id="ARBA00022801"/>
    </source>
</evidence>
<dbReference type="GO" id="GO:0003677">
    <property type="term" value="F:DNA binding"/>
    <property type="evidence" value="ECO:0007669"/>
    <property type="project" value="InterPro"/>
</dbReference>
<dbReference type="PRINTS" id="PR00038">
    <property type="entry name" value="HTHLUXR"/>
</dbReference>
<gene>
    <name evidence="3" type="ORF">A4A59_15960</name>
</gene>
<sequence>MKLSQTIRFATAEDGTRIAMASCGQGQVILRAAHWLSHVDYDLESPVWRPWLQALSAHNRFVRYDPRGCGLSDRHVFDLSVEAWHADLAAVAASIEEPRFVLLGLSQGGALAIAYALKYPERVSHLVLLNAYGQGARARAQTEAERLEAETLVNFVRVGWGRDNPAFCRFFTNLFIPDGTPEQHRWWGDLERQTATADVAAQLLWQMQGIDVLDLAAMLRIPTLIAHSRGDMRVPFDQGCKLAAAIPGASFVPLESKNHVLLPDEPAWNVFQTELAAFLGQDRSARPRAVSEAGLTPAEAALLDLVAEGLDNRAIAERLGKSAKTVRNQLSVIFSKLGVHSRSQAIVVALSR</sequence>
<dbReference type="InterPro" id="IPR036388">
    <property type="entry name" value="WH-like_DNA-bd_sf"/>
</dbReference>
<keyword evidence="1" id="KW-0378">Hydrolase</keyword>
<dbReference type="Pfam" id="PF00561">
    <property type="entry name" value="Abhydrolase_1"/>
    <property type="match status" value="1"/>
</dbReference>
<dbReference type="PRINTS" id="PR00111">
    <property type="entry name" value="ABHYDROLASE"/>
</dbReference>
<dbReference type="InterPro" id="IPR050266">
    <property type="entry name" value="AB_hydrolase_sf"/>
</dbReference>
<accession>A0A154IKZ4</accession>
<organism evidence="3">
    <name type="scientific">Rhizobium leguminosarum</name>
    <dbReference type="NCBI Taxonomy" id="384"/>
    <lineage>
        <taxon>Bacteria</taxon>
        <taxon>Pseudomonadati</taxon>
        <taxon>Pseudomonadota</taxon>
        <taxon>Alphaproteobacteria</taxon>
        <taxon>Hyphomicrobiales</taxon>
        <taxon>Rhizobiaceae</taxon>
        <taxon>Rhizobium/Agrobacterium group</taxon>
        <taxon>Rhizobium</taxon>
    </lineage>
</organism>
<dbReference type="Pfam" id="PF00196">
    <property type="entry name" value="GerE"/>
    <property type="match status" value="1"/>
</dbReference>
<dbReference type="AlphaFoldDB" id="A0A154IKZ4"/>
<dbReference type="EMBL" id="LVYU01000084">
    <property type="protein sequence ID" value="KZB00798.1"/>
    <property type="molecule type" value="Genomic_DNA"/>
</dbReference>
<dbReference type="PROSITE" id="PS50043">
    <property type="entry name" value="HTH_LUXR_2"/>
    <property type="match status" value="1"/>
</dbReference>
<feature type="domain" description="HTH luxR-type" evidence="2">
    <location>
        <begin position="288"/>
        <end position="352"/>
    </location>
</feature>
<dbReference type="InterPro" id="IPR000792">
    <property type="entry name" value="Tscrpt_reg_LuxR_C"/>
</dbReference>
<dbReference type="Gene3D" id="3.40.50.1820">
    <property type="entry name" value="alpha/beta hydrolase"/>
    <property type="match status" value="1"/>
</dbReference>
<name>A0A154IKZ4_RHILE</name>
<dbReference type="InterPro" id="IPR029058">
    <property type="entry name" value="AB_hydrolase_fold"/>
</dbReference>
<dbReference type="SUPFAM" id="SSF53474">
    <property type="entry name" value="alpha/beta-Hydrolases"/>
    <property type="match status" value="1"/>
</dbReference>
<protein>
    <submittedName>
        <fullName evidence="3">Helix-turn-helix transcriptional regulator</fullName>
    </submittedName>
</protein>
<comment type="caution">
    <text evidence="3">The sequence shown here is derived from an EMBL/GenBank/DDBJ whole genome shotgun (WGS) entry which is preliminary data.</text>
</comment>
<evidence type="ECO:0000313" key="3">
    <source>
        <dbReference type="EMBL" id="KZB00798.1"/>
    </source>
</evidence>
<reference evidence="3" key="1">
    <citation type="submission" date="2016-03" db="EMBL/GenBank/DDBJ databases">
        <title>Microsymbionts genomes from the relict species Vavilovia formosa.</title>
        <authorList>
            <person name="Chirak E."/>
            <person name="Kimeklis A."/>
            <person name="Kopat V."/>
            <person name="Andronov E."/>
        </authorList>
    </citation>
    <scope>NUCLEOTIDE SEQUENCE [LARGE SCALE GENOMIC DNA]</scope>
    <source>
        <strain evidence="3">Vaf12</strain>
    </source>
</reference>
<dbReference type="RefSeq" id="WP_062941774.1">
    <property type="nucleotide sequence ID" value="NZ_CP171849.1"/>
</dbReference>
<dbReference type="SUPFAM" id="SSF46894">
    <property type="entry name" value="C-terminal effector domain of the bipartite response regulators"/>
    <property type="match status" value="1"/>
</dbReference>
<dbReference type="PANTHER" id="PTHR43798:SF31">
    <property type="entry name" value="AB HYDROLASE SUPERFAMILY PROTEIN YCLE"/>
    <property type="match status" value="1"/>
</dbReference>
<dbReference type="CDD" id="cd06170">
    <property type="entry name" value="LuxR_C_like"/>
    <property type="match status" value="1"/>
</dbReference>
<dbReference type="Gene3D" id="1.10.10.10">
    <property type="entry name" value="Winged helix-like DNA-binding domain superfamily/Winged helix DNA-binding domain"/>
    <property type="match status" value="1"/>
</dbReference>
<dbReference type="GO" id="GO:0006355">
    <property type="term" value="P:regulation of DNA-templated transcription"/>
    <property type="evidence" value="ECO:0007669"/>
    <property type="project" value="InterPro"/>
</dbReference>
<dbReference type="InterPro" id="IPR000073">
    <property type="entry name" value="AB_hydrolase_1"/>
</dbReference>
<proteinExistence type="predicted"/>
<dbReference type="InterPro" id="IPR016032">
    <property type="entry name" value="Sig_transdc_resp-reg_C-effctor"/>
</dbReference>
<evidence type="ECO:0000259" key="2">
    <source>
        <dbReference type="PROSITE" id="PS50043"/>
    </source>
</evidence>
<dbReference type="GO" id="GO:0016787">
    <property type="term" value="F:hydrolase activity"/>
    <property type="evidence" value="ECO:0007669"/>
    <property type="project" value="UniProtKB-KW"/>
</dbReference>